<evidence type="ECO:0008006" key="7">
    <source>
        <dbReference type="Google" id="ProtNLM"/>
    </source>
</evidence>
<dbReference type="PANTHER" id="PTHR35371:SF1">
    <property type="entry name" value="BLR7753 PROTEIN"/>
    <property type="match status" value="1"/>
</dbReference>
<keyword evidence="3" id="KW-1133">Transmembrane helix</keyword>
<dbReference type="Proteomes" id="UP000799771">
    <property type="component" value="Unassembled WGS sequence"/>
</dbReference>
<evidence type="ECO:0000313" key="5">
    <source>
        <dbReference type="EMBL" id="KAF2131455.1"/>
    </source>
</evidence>
<sequence length="160" mass="17412">MSSSGILGTYNPSILAIPAYYIISLLPHTYAVNVASEGKLSTWDNRNPRSTDLKAKLKASLPAETYARYERLESCHANGFENMPIFASAVILGNMAGLRNEVLTKFVASFLAVRLAYTATYVTHTTQGPTWIRSGLYFAGLALCFQTIISSAKVLGVARL</sequence>
<reference evidence="5" key="1">
    <citation type="journal article" date="2020" name="Stud. Mycol.">
        <title>101 Dothideomycetes genomes: a test case for predicting lifestyles and emergence of pathogens.</title>
        <authorList>
            <person name="Haridas S."/>
            <person name="Albert R."/>
            <person name="Binder M."/>
            <person name="Bloem J."/>
            <person name="Labutti K."/>
            <person name="Salamov A."/>
            <person name="Andreopoulos B."/>
            <person name="Baker S."/>
            <person name="Barry K."/>
            <person name="Bills G."/>
            <person name="Bluhm B."/>
            <person name="Cannon C."/>
            <person name="Castanera R."/>
            <person name="Culley D."/>
            <person name="Daum C."/>
            <person name="Ezra D."/>
            <person name="Gonzalez J."/>
            <person name="Henrissat B."/>
            <person name="Kuo A."/>
            <person name="Liang C."/>
            <person name="Lipzen A."/>
            <person name="Lutzoni F."/>
            <person name="Magnuson J."/>
            <person name="Mondo S."/>
            <person name="Nolan M."/>
            <person name="Ohm R."/>
            <person name="Pangilinan J."/>
            <person name="Park H.-J."/>
            <person name="Ramirez L."/>
            <person name="Alfaro M."/>
            <person name="Sun H."/>
            <person name="Tritt A."/>
            <person name="Yoshinaga Y."/>
            <person name="Zwiers L.-H."/>
            <person name="Turgeon B."/>
            <person name="Goodwin S."/>
            <person name="Spatafora J."/>
            <person name="Crous P."/>
            <person name="Grigoriev I."/>
        </authorList>
    </citation>
    <scope>NUCLEOTIDE SEQUENCE</scope>
    <source>
        <strain evidence="5">CBS 119687</strain>
    </source>
</reference>
<evidence type="ECO:0000256" key="2">
    <source>
        <dbReference type="ARBA" id="ARBA00022692"/>
    </source>
</evidence>
<evidence type="ECO:0000256" key="3">
    <source>
        <dbReference type="ARBA" id="ARBA00022989"/>
    </source>
</evidence>
<evidence type="ECO:0000313" key="6">
    <source>
        <dbReference type="Proteomes" id="UP000799771"/>
    </source>
</evidence>
<keyword evidence="2" id="KW-0812">Transmembrane</keyword>
<accession>A0A6A6AK31</accession>
<comment type="subcellular location">
    <subcellularLocation>
        <location evidence="1">Membrane</location>
    </subcellularLocation>
</comment>
<proteinExistence type="predicted"/>
<dbReference type="Gene3D" id="1.20.120.550">
    <property type="entry name" value="Membrane associated eicosanoid/glutathione metabolism-like domain"/>
    <property type="match status" value="1"/>
</dbReference>
<dbReference type="RefSeq" id="XP_033525842.1">
    <property type="nucleotide sequence ID" value="XM_033672791.1"/>
</dbReference>
<dbReference type="EMBL" id="ML977502">
    <property type="protein sequence ID" value="KAF2131455.1"/>
    <property type="molecule type" value="Genomic_DNA"/>
</dbReference>
<dbReference type="OrthoDB" id="2122304at2759"/>
<dbReference type="InterPro" id="IPR023352">
    <property type="entry name" value="MAPEG-like_dom_sf"/>
</dbReference>
<keyword evidence="4" id="KW-0472">Membrane</keyword>
<dbReference type="SUPFAM" id="SSF161084">
    <property type="entry name" value="MAPEG domain-like"/>
    <property type="match status" value="1"/>
</dbReference>
<dbReference type="GO" id="GO:0016020">
    <property type="term" value="C:membrane"/>
    <property type="evidence" value="ECO:0007669"/>
    <property type="project" value="UniProtKB-SubCell"/>
</dbReference>
<organism evidence="5 6">
    <name type="scientific">Dothidotthia symphoricarpi CBS 119687</name>
    <dbReference type="NCBI Taxonomy" id="1392245"/>
    <lineage>
        <taxon>Eukaryota</taxon>
        <taxon>Fungi</taxon>
        <taxon>Dikarya</taxon>
        <taxon>Ascomycota</taxon>
        <taxon>Pezizomycotina</taxon>
        <taxon>Dothideomycetes</taxon>
        <taxon>Pleosporomycetidae</taxon>
        <taxon>Pleosporales</taxon>
        <taxon>Dothidotthiaceae</taxon>
        <taxon>Dothidotthia</taxon>
    </lineage>
</organism>
<evidence type="ECO:0000256" key="1">
    <source>
        <dbReference type="ARBA" id="ARBA00004370"/>
    </source>
</evidence>
<dbReference type="InterPro" id="IPR001129">
    <property type="entry name" value="Membr-assoc_MAPEG"/>
</dbReference>
<name>A0A6A6AK31_9PLEO</name>
<protein>
    <recommendedName>
        <fullName evidence="7">Membrane-associated proteins in eicosanoid and glutathione metabolism</fullName>
    </recommendedName>
</protein>
<dbReference type="PANTHER" id="PTHR35371">
    <property type="entry name" value="INNER MEMBRANE PROTEIN"/>
    <property type="match status" value="1"/>
</dbReference>
<evidence type="ECO:0000256" key="4">
    <source>
        <dbReference type="ARBA" id="ARBA00023136"/>
    </source>
</evidence>
<dbReference type="Pfam" id="PF01124">
    <property type="entry name" value="MAPEG"/>
    <property type="match status" value="1"/>
</dbReference>
<dbReference type="AlphaFoldDB" id="A0A6A6AK31"/>
<gene>
    <name evidence="5" type="ORF">P153DRAFT_429751</name>
</gene>
<keyword evidence="6" id="KW-1185">Reference proteome</keyword>
<dbReference type="GeneID" id="54413223"/>